<gene>
    <name evidence="8" type="ORF">ACFS7Y_02725</name>
</gene>
<feature type="domain" description="UvrD-like helicase ATP-binding" evidence="6">
    <location>
        <begin position="105"/>
        <end position="162"/>
    </location>
</feature>
<accession>A0ABW6BEH8</accession>
<dbReference type="InterPro" id="IPR027417">
    <property type="entry name" value="P-loop_NTPase"/>
</dbReference>
<keyword evidence="9" id="KW-1185">Reference proteome</keyword>
<evidence type="ECO:0000256" key="1">
    <source>
        <dbReference type="ARBA" id="ARBA00022741"/>
    </source>
</evidence>
<dbReference type="EMBL" id="JBHUPB010000003">
    <property type="protein sequence ID" value="MFD2966280.1"/>
    <property type="molecule type" value="Genomic_DNA"/>
</dbReference>
<keyword evidence="2" id="KW-0378">Hydrolase</keyword>
<evidence type="ECO:0000259" key="6">
    <source>
        <dbReference type="Pfam" id="PF00580"/>
    </source>
</evidence>
<keyword evidence="4" id="KW-0067">ATP-binding</keyword>
<reference evidence="9" key="1">
    <citation type="journal article" date="2019" name="Int. J. Syst. Evol. Microbiol.">
        <title>The Global Catalogue of Microorganisms (GCM) 10K type strain sequencing project: providing services to taxonomists for standard genome sequencing and annotation.</title>
        <authorList>
            <consortium name="The Broad Institute Genomics Platform"/>
            <consortium name="The Broad Institute Genome Sequencing Center for Infectious Disease"/>
            <person name="Wu L."/>
            <person name="Ma J."/>
        </authorList>
    </citation>
    <scope>NUCLEOTIDE SEQUENCE [LARGE SCALE GENOMIC DNA]</scope>
    <source>
        <strain evidence="9">KCTC 22814</strain>
    </source>
</reference>
<evidence type="ECO:0000313" key="9">
    <source>
        <dbReference type="Proteomes" id="UP001597525"/>
    </source>
</evidence>
<feature type="domain" description="(+)RNA virus helicase C-terminal" evidence="7">
    <location>
        <begin position="371"/>
        <end position="488"/>
    </location>
</feature>
<dbReference type="SUPFAM" id="SSF52540">
    <property type="entry name" value="P-loop containing nucleoside triphosphate hydrolases"/>
    <property type="match status" value="1"/>
</dbReference>
<evidence type="ECO:0000259" key="7">
    <source>
        <dbReference type="Pfam" id="PF01443"/>
    </source>
</evidence>
<dbReference type="InterPro" id="IPR014016">
    <property type="entry name" value="UvrD-like_ATP-bd"/>
</dbReference>
<comment type="caution">
    <text evidence="8">The sequence shown here is derived from an EMBL/GenBank/DDBJ whole genome shotgun (WGS) entry which is preliminary data.</text>
</comment>
<keyword evidence="1" id="KW-0547">Nucleotide-binding</keyword>
<protein>
    <recommendedName>
        <fullName evidence="5">DNA 3'-5' helicase II</fullName>
    </recommendedName>
</protein>
<evidence type="ECO:0000256" key="5">
    <source>
        <dbReference type="ARBA" id="ARBA00034923"/>
    </source>
</evidence>
<evidence type="ECO:0000256" key="3">
    <source>
        <dbReference type="ARBA" id="ARBA00022806"/>
    </source>
</evidence>
<dbReference type="PANTHER" id="PTHR11070:SF2">
    <property type="entry name" value="ATP-DEPENDENT DNA HELICASE SRS2"/>
    <property type="match status" value="1"/>
</dbReference>
<dbReference type="Proteomes" id="UP001597525">
    <property type="component" value="Unassembled WGS sequence"/>
</dbReference>
<dbReference type="InterPro" id="IPR000212">
    <property type="entry name" value="DNA_helicase_UvrD/REP"/>
</dbReference>
<evidence type="ECO:0000313" key="8">
    <source>
        <dbReference type="EMBL" id="MFD2966280.1"/>
    </source>
</evidence>
<organism evidence="8 9">
    <name type="scientific">Sphingobacterium bambusae</name>
    <dbReference type="NCBI Taxonomy" id="662858"/>
    <lineage>
        <taxon>Bacteria</taxon>
        <taxon>Pseudomonadati</taxon>
        <taxon>Bacteroidota</taxon>
        <taxon>Sphingobacteriia</taxon>
        <taxon>Sphingobacteriales</taxon>
        <taxon>Sphingobacteriaceae</taxon>
        <taxon>Sphingobacterium</taxon>
    </lineage>
</organism>
<evidence type="ECO:0000256" key="2">
    <source>
        <dbReference type="ARBA" id="ARBA00022801"/>
    </source>
</evidence>
<name>A0ABW6BEH8_9SPHI</name>
<dbReference type="RefSeq" id="WP_320184070.1">
    <property type="nucleotide sequence ID" value="NZ_CP138332.1"/>
</dbReference>
<proteinExistence type="predicted"/>
<sequence length="496" mass="57150">MDYRSFVSERKALLVSPAGYGKTYTIVQSLKYTQGKQLILTHTHAGVASIREKIENENIPSNQFHIETISSFCQKYVQNFYVGNDIPDQENKQYHAFTLDKAFLLFKSPMVQHIVKSTFVGLFVDEYQDCTKKQHDVIMVLSDLFPTRILGDPLQSIFDFNGDLVDFERDLPDFTSYPDLDVPNRWYRNGYNTLGDIIKGFRENLISREPVSLIENIPSGLHIFPVQNGDLYSFKSSYTKPLQAIIANRRKDPTMESLLIIVPEYEEVLPVGSRNRGTISDRVNIKNRIDFANRLTLLEAIDDRSFYQIARTADELVLGINRAKNKINRVKKDILLSVFKKTEIDSWFSKEDFTVKRSESDKGKTFKVKQKFNSFFKEPSTYNLLALLVEAKSQFGLKQKREAIHRNLLNSLKQSTYENISVYEAMKNNRNQIKRVGRKVDGKCIGTTLLTKGLEFDTVVLLDANKFDTPEHLYVALSRCCKKLIIFTDNLKLSPY</sequence>
<dbReference type="Gene3D" id="3.40.50.300">
    <property type="entry name" value="P-loop containing nucleotide triphosphate hydrolases"/>
    <property type="match status" value="2"/>
</dbReference>
<dbReference type="Pfam" id="PF01443">
    <property type="entry name" value="Viral_helicase1"/>
    <property type="match status" value="1"/>
</dbReference>
<dbReference type="PANTHER" id="PTHR11070">
    <property type="entry name" value="UVRD / RECB / PCRA DNA HELICASE FAMILY MEMBER"/>
    <property type="match status" value="1"/>
</dbReference>
<keyword evidence="3" id="KW-0347">Helicase</keyword>
<dbReference type="InterPro" id="IPR027351">
    <property type="entry name" value="(+)RNA_virus_helicase_core_dom"/>
</dbReference>
<dbReference type="Pfam" id="PF00580">
    <property type="entry name" value="UvrD-helicase"/>
    <property type="match status" value="1"/>
</dbReference>
<evidence type="ECO:0000256" key="4">
    <source>
        <dbReference type="ARBA" id="ARBA00022840"/>
    </source>
</evidence>